<sequence>MNLFGCKFCKKMPDGGTQCDRKNFDSLLWAIVTVF</sequence>
<proteinExistence type="predicted"/>
<protein>
    <submittedName>
        <fullName evidence="1">Voltage-dependent T-type calcium channel subunit alpha-1H</fullName>
    </submittedName>
</protein>
<keyword evidence="2" id="KW-1185">Reference proteome</keyword>
<evidence type="ECO:0000313" key="1">
    <source>
        <dbReference type="EMBL" id="KFM60664.1"/>
    </source>
</evidence>
<accession>A0A087T6C5</accession>
<dbReference type="STRING" id="407821.A0A087T6C5"/>
<dbReference type="EMBL" id="KK113642">
    <property type="protein sequence ID" value="KFM60664.1"/>
    <property type="molecule type" value="Genomic_DNA"/>
</dbReference>
<organism evidence="1 2">
    <name type="scientific">Stegodyphus mimosarum</name>
    <name type="common">African social velvet spider</name>
    <dbReference type="NCBI Taxonomy" id="407821"/>
    <lineage>
        <taxon>Eukaryota</taxon>
        <taxon>Metazoa</taxon>
        <taxon>Ecdysozoa</taxon>
        <taxon>Arthropoda</taxon>
        <taxon>Chelicerata</taxon>
        <taxon>Arachnida</taxon>
        <taxon>Araneae</taxon>
        <taxon>Araneomorphae</taxon>
        <taxon>Entelegynae</taxon>
        <taxon>Eresoidea</taxon>
        <taxon>Eresidae</taxon>
        <taxon>Stegodyphus</taxon>
    </lineage>
</organism>
<gene>
    <name evidence="1" type="ORF">X975_22251</name>
</gene>
<feature type="non-terminal residue" evidence="1">
    <location>
        <position position="35"/>
    </location>
</feature>
<dbReference type="Proteomes" id="UP000054359">
    <property type="component" value="Unassembled WGS sequence"/>
</dbReference>
<dbReference type="AlphaFoldDB" id="A0A087T6C5"/>
<evidence type="ECO:0000313" key="2">
    <source>
        <dbReference type="Proteomes" id="UP000054359"/>
    </source>
</evidence>
<reference evidence="1 2" key="1">
    <citation type="submission" date="2013-11" db="EMBL/GenBank/DDBJ databases">
        <title>Genome sequencing of Stegodyphus mimosarum.</title>
        <authorList>
            <person name="Bechsgaard J."/>
        </authorList>
    </citation>
    <scope>NUCLEOTIDE SEQUENCE [LARGE SCALE GENOMIC DNA]</scope>
</reference>
<dbReference type="OrthoDB" id="6422584at2759"/>
<name>A0A087T6C5_STEMI</name>